<organism evidence="1 2">
    <name type="scientific">Xenorhabdus bovienii str. kraussei Becker Underwood</name>
    <dbReference type="NCBI Taxonomy" id="1398204"/>
    <lineage>
        <taxon>Bacteria</taxon>
        <taxon>Pseudomonadati</taxon>
        <taxon>Pseudomonadota</taxon>
        <taxon>Gammaproteobacteria</taxon>
        <taxon>Enterobacterales</taxon>
        <taxon>Morganellaceae</taxon>
        <taxon>Xenorhabdus</taxon>
    </lineage>
</organism>
<name>A0A077Q0M3_XENBV</name>
<evidence type="ECO:0000313" key="1">
    <source>
        <dbReference type="EMBL" id="CDH25539.1"/>
    </source>
</evidence>
<dbReference type="Proteomes" id="UP000028493">
    <property type="component" value="Unassembled WGS sequence"/>
</dbReference>
<gene>
    <name evidence="1" type="ORF">XBKB1_4110004</name>
</gene>
<dbReference type="HOGENOM" id="CLU_162756_0_0_6"/>
<proteinExistence type="predicted"/>
<protein>
    <submittedName>
        <fullName evidence="1">Uncharacterized protein</fullName>
    </submittedName>
</protein>
<dbReference type="EMBL" id="CBSZ010000348">
    <property type="protein sequence ID" value="CDH25539.1"/>
    <property type="molecule type" value="Genomic_DNA"/>
</dbReference>
<sequence>MIQQSSLKKLYVFYIALQKKIKKIFALFETILTSIGKILHLKFQIIKIYCILCPFIENCRNLMAGYTNITIDDRVITITDRAVIRLNDPTDHWSVKAVITISPVCLPKMSRFRRGY</sequence>
<comment type="caution">
    <text evidence="1">The sequence shown here is derived from an EMBL/GenBank/DDBJ whole genome shotgun (WGS) entry which is preliminary data.</text>
</comment>
<dbReference type="AlphaFoldDB" id="A0A077Q0M3"/>
<reference evidence="1" key="1">
    <citation type="submission" date="2013-07" db="EMBL/GenBank/DDBJ databases">
        <title>Sub-species coevolution in mutualistic symbiosis.</title>
        <authorList>
            <person name="Murfin K."/>
            <person name="Klassen J."/>
            <person name="Lee M."/>
            <person name="Forst S."/>
            <person name="Stock P."/>
            <person name="Goodrich-Blair H."/>
        </authorList>
    </citation>
    <scope>NUCLEOTIDE SEQUENCE [LARGE SCALE GENOMIC DNA]</scope>
    <source>
        <strain evidence="1">Kraussei Becker Underwood</strain>
    </source>
</reference>
<evidence type="ECO:0000313" key="2">
    <source>
        <dbReference type="Proteomes" id="UP000028493"/>
    </source>
</evidence>
<accession>A0A077Q0M3</accession>